<organism evidence="1 2">
    <name type="scientific">Flavivirga jejuensis</name>
    <dbReference type="NCBI Taxonomy" id="870487"/>
    <lineage>
        <taxon>Bacteria</taxon>
        <taxon>Pseudomonadati</taxon>
        <taxon>Bacteroidota</taxon>
        <taxon>Flavobacteriia</taxon>
        <taxon>Flavobacteriales</taxon>
        <taxon>Flavobacteriaceae</taxon>
        <taxon>Flavivirga</taxon>
    </lineage>
</organism>
<reference evidence="1" key="1">
    <citation type="submission" date="2023-07" db="EMBL/GenBank/DDBJ databases">
        <title>Two novel species in the genus Flavivirga.</title>
        <authorList>
            <person name="Kwon K."/>
        </authorList>
    </citation>
    <scope>NUCLEOTIDE SEQUENCE</scope>
    <source>
        <strain evidence="1">KACC 14158</strain>
    </source>
</reference>
<gene>
    <name evidence="1" type="ORF">Q4Q40_12270</name>
</gene>
<name>A0ABT8WPM0_9FLAO</name>
<comment type="caution">
    <text evidence="1">The sequence shown here is derived from an EMBL/GenBank/DDBJ whole genome shotgun (WGS) entry which is preliminary data.</text>
</comment>
<dbReference type="InterPro" id="IPR008969">
    <property type="entry name" value="CarboxyPept-like_regulatory"/>
</dbReference>
<dbReference type="RefSeq" id="WP_303302122.1">
    <property type="nucleotide sequence ID" value="NZ_BAABDA010000018.1"/>
</dbReference>
<protein>
    <submittedName>
        <fullName evidence="1">Carboxypeptidase-like regulatory domain-containing protein</fullName>
    </submittedName>
</protein>
<sequence>MKRSILLITFFFITIGIQAQNITAKLVSKSNNTPIPYATIKTGELSGVISNEEGYFSLNSEDIQHKNVTISCLGYQNKTLSIKDIKALNYVISLEEAINQLSEVYISNKKPHVDSIIAKVTMNLSENYDSSLNKYTIFYRATDYANFKSLDFEIEKASHVKSKNLEKANTSLDSLSKHIISSNIIDFSDFKGELFNLDKDSSKLVVNKATKLIDYKKDFSIEAVQEKAQT</sequence>
<dbReference type="Proteomes" id="UP001176806">
    <property type="component" value="Unassembled WGS sequence"/>
</dbReference>
<dbReference type="EMBL" id="JAUOEL010000004">
    <property type="protein sequence ID" value="MDO5974965.1"/>
    <property type="molecule type" value="Genomic_DNA"/>
</dbReference>
<evidence type="ECO:0000313" key="1">
    <source>
        <dbReference type="EMBL" id="MDO5974965.1"/>
    </source>
</evidence>
<proteinExistence type="predicted"/>
<keyword evidence="2" id="KW-1185">Reference proteome</keyword>
<dbReference type="Pfam" id="PF13715">
    <property type="entry name" value="CarbopepD_reg_2"/>
    <property type="match status" value="1"/>
</dbReference>
<evidence type="ECO:0000313" key="2">
    <source>
        <dbReference type="Proteomes" id="UP001176806"/>
    </source>
</evidence>
<dbReference type="SUPFAM" id="SSF49464">
    <property type="entry name" value="Carboxypeptidase regulatory domain-like"/>
    <property type="match status" value="1"/>
</dbReference>
<accession>A0ABT8WPM0</accession>